<dbReference type="Gene3D" id="1.10.10.10">
    <property type="entry name" value="Winged helix-like DNA-binding domain superfamily/Winged helix DNA-binding domain"/>
    <property type="match status" value="1"/>
</dbReference>
<keyword evidence="1" id="KW-0238">DNA-binding</keyword>
<evidence type="ECO:0000256" key="2">
    <source>
        <dbReference type="PROSITE-ProRule" id="PRU00169"/>
    </source>
</evidence>
<dbReference type="Gene3D" id="3.40.50.2300">
    <property type="match status" value="1"/>
</dbReference>
<accession>A0ABT4VPI9</accession>
<comment type="caution">
    <text evidence="4">The sequence shown here is derived from an EMBL/GenBank/DDBJ whole genome shotgun (WGS) entry which is preliminary data.</text>
</comment>
<dbReference type="PANTHER" id="PTHR43214:SF43">
    <property type="entry name" value="TWO-COMPONENT RESPONSE REGULATOR"/>
    <property type="match status" value="1"/>
</dbReference>
<evidence type="ECO:0000259" key="3">
    <source>
        <dbReference type="PROSITE" id="PS50110"/>
    </source>
</evidence>
<gene>
    <name evidence="4" type="ORF">OOZ53_14745</name>
</gene>
<dbReference type="SMART" id="SM00448">
    <property type="entry name" value="REC"/>
    <property type="match status" value="1"/>
</dbReference>
<dbReference type="RefSeq" id="WP_271090391.1">
    <property type="nucleotide sequence ID" value="NZ_JAPJZH010000008.1"/>
</dbReference>
<organism evidence="4 5">
    <name type="scientific">Hoeflea poritis</name>
    <dbReference type="NCBI Taxonomy" id="2993659"/>
    <lineage>
        <taxon>Bacteria</taxon>
        <taxon>Pseudomonadati</taxon>
        <taxon>Pseudomonadota</taxon>
        <taxon>Alphaproteobacteria</taxon>
        <taxon>Hyphomicrobiales</taxon>
        <taxon>Rhizobiaceae</taxon>
        <taxon>Hoeflea</taxon>
    </lineage>
</organism>
<evidence type="ECO:0000256" key="1">
    <source>
        <dbReference type="ARBA" id="ARBA00023125"/>
    </source>
</evidence>
<evidence type="ECO:0000313" key="4">
    <source>
        <dbReference type="EMBL" id="MDA4846620.1"/>
    </source>
</evidence>
<dbReference type="EMBL" id="JAPJZH010000008">
    <property type="protein sequence ID" value="MDA4846620.1"/>
    <property type="molecule type" value="Genomic_DNA"/>
</dbReference>
<dbReference type="Proteomes" id="UP001148313">
    <property type="component" value="Unassembled WGS sequence"/>
</dbReference>
<dbReference type="InterPro" id="IPR016032">
    <property type="entry name" value="Sig_transdc_resp-reg_C-effctor"/>
</dbReference>
<dbReference type="InterPro" id="IPR001789">
    <property type="entry name" value="Sig_transdc_resp-reg_receiver"/>
</dbReference>
<dbReference type="InterPro" id="IPR036388">
    <property type="entry name" value="WH-like_DNA-bd_sf"/>
</dbReference>
<feature type="modified residue" description="4-aspartylphosphate" evidence="2">
    <location>
        <position position="54"/>
    </location>
</feature>
<keyword evidence="2" id="KW-0597">Phosphoprotein</keyword>
<dbReference type="SUPFAM" id="SSF46894">
    <property type="entry name" value="C-terminal effector domain of the bipartite response regulators"/>
    <property type="match status" value="1"/>
</dbReference>
<protein>
    <submittedName>
        <fullName evidence="4">Response regulator transcription factor</fullName>
    </submittedName>
</protein>
<dbReference type="PANTHER" id="PTHR43214">
    <property type="entry name" value="TWO-COMPONENT RESPONSE REGULATOR"/>
    <property type="match status" value="1"/>
</dbReference>
<proteinExistence type="predicted"/>
<dbReference type="SMART" id="SM00421">
    <property type="entry name" value="HTH_LUXR"/>
    <property type="match status" value="1"/>
</dbReference>
<name>A0ABT4VPI9_9HYPH</name>
<dbReference type="SUPFAM" id="SSF52172">
    <property type="entry name" value="CheY-like"/>
    <property type="match status" value="1"/>
</dbReference>
<reference evidence="4" key="1">
    <citation type="submission" date="2022-11" db="EMBL/GenBank/DDBJ databases">
        <title>Hoeflea poritis sp. nov., isolated from scleractinian coral Porites lutea.</title>
        <authorList>
            <person name="Zhang G."/>
            <person name="Wei Q."/>
            <person name="Cai L."/>
        </authorList>
    </citation>
    <scope>NUCLEOTIDE SEQUENCE</scope>
    <source>
        <strain evidence="4">E7-10</strain>
    </source>
</reference>
<dbReference type="Pfam" id="PF00072">
    <property type="entry name" value="Response_reg"/>
    <property type="match status" value="1"/>
</dbReference>
<dbReference type="Pfam" id="PF00196">
    <property type="entry name" value="GerE"/>
    <property type="match status" value="1"/>
</dbReference>
<dbReference type="InterPro" id="IPR011006">
    <property type="entry name" value="CheY-like_superfamily"/>
</dbReference>
<sequence length="242" mass="26913">MNLLIAEDDPFHRTFLKNAVATAMPECEQIFEASDGQTALDLVAGEKIDGIIMDMQMPNTSGVTAASVIWRKHAAMRILFWSNYADEAYVRGISRIVPNEAVYGYLLKTASEQRLELALRGVFQEDQCIIDREIRGVQQRSENIHEGLSDAEFEVLMDIALGMTDKAIAARRSISTRGVQSRLKHLYEKLGIDQTPVDGKVGPAFNSRTRAVAVAFSRGLLNVEGLALGEEHLKAWLDKHIL</sequence>
<keyword evidence="5" id="KW-1185">Reference proteome</keyword>
<evidence type="ECO:0000313" key="5">
    <source>
        <dbReference type="Proteomes" id="UP001148313"/>
    </source>
</evidence>
<feature type="domain" description="Response regulatory" evidence="3">
    <location>
        <begin position="2"/>
        <end position="123"/>
    </location>
</feature>
<dbReference type="PROSITE" id="PS50110">
    <property type="entry name" value="RESPONSE_REGULATORY"/>
    <property type="match status" value="1"/>
</dbReference>
<dbReference type="InterPro" id="IPR000792">
    <property type="entry name" value="Tscrpt_reg_LuxR_C"/>
</dbReference>
<dbReference type="InterPro" id="IPR039420">
    <property type="entry name" value="WalR-like"/>
</dbReference>